<evidence type="ECO:0000313" key="1">
    <source>
        <dbReference type="EMBL" id="BCX48319.1"/>
    </source>
</evidence>
<keyword evidence="1" id="KW-0472">Membrane</keyword>
<accession>A0ABM7RAB2</accession>
<name>A0ABM7RAB2_9BACT</name>
<dbReference type="Proteomes" id="UP001374893">
    <property type="component" value="Chromosome"/>
</dbReference>
<sequence>MNGPTLPANIVNGRGQPFDSEREGLFFSRLFAALERRMGEAFARTTFVIHRRAFGEFKGKPIPLGQGDDDKVLIVISDEREVFPVDDYLSYRAVFRAYGFHDLLAPNVHSFPVSYFNAAGEAEPVPFGERETSVFFSGYMNRNRVDLFKQFCQIGWLPRRNLKGKYPKEAIRRMVSKFYRQRSFNDVWADAKIGFTEWFAKGLPPEEYARVLANSKIALCPPGFESHETIRHWEAMRLGCVIISGPLPNNRFYRGSPIIQIRDWSALLPLVADLLAQPDALEAIHRATTRWWDEVCSEEAVASYMAEILAGR</sequence>
<keyword evidence="2" id="KW-1185">Reference proteome</keyword>
<evidence type="ECO:0000313" key="2">
    <source>
        <dbReference type="Proteomes" id="UP001374893"/>
    </source>
</evidence>
<reference evidence="1 2" key="1">
    <citation type="submission" date="2021-06" db="EMBL/GenBank/DDBJ databases">
        <title>Complete genome of Haloferula helveola possessing various polysaccharide degrading enzymes.</title>
        <authorList>
            <person name="Takami H."/>
            <person name="Huang C."/>
            <person name="Hamasaki K."/>
        </authorList>
    </citation>
    <scope>NUCLEOTIDE SEQUENCE [LARGE SCALE GENOMIC DNA]</scope>
    <source>
        <strain evidence="1 2">CN-1</strain>
    </source>
</reference>
<dbReference type="EMBL" id="AP024702">
    <property type="protein sequence ID" value="BCX48319.1"/>
    <property type="molecule type" value="Genomic_DNA"/>
</dbReference>
<protein>
    <submittedName>
        <fullName evidence="1">Transmembrane protein 5 isoform 1</fullName>
    </submittedName>
</protein>
<organism evidence="1 2">
    <name type="scientific">Haloferula helveola</name>
    <dbReference type="NCBI Taxonomy" id="490095"/>
    <lineage>
        <taxon>Bacteria</taxon>
        <taxon>Pseudomonadati</taxon>
        <taxon>Verrucomicrobiota</taxon>
        <taxon>Verrucomicrobiia</taxon>
        <taxon>Verrucomicrobiales</taxon>
        <taxon>Verrucomicrobiaceae</taxon>
        <taxon>Haloferula</taxon>
    </lineage>
</organism>
<proteinExistence type="predicted"/>
<keyword evidence="1" id="KW-0812">Transmembrane</keyword>
<gene>
    <name evidence="1" type="ORF">HAHE_22270</name>
</gene>